<feature type="chain" id="PRO_5037596822" evidence="1">
    <location>
        <begin position="24"/>
        <end position="383"/>
    </location>
</feature>
<protein>
    <submittedName>
        <fullName evidence="3">Alpha/beta hydrolase fold domain-containing protein</fullName>
    </submittedName>
</protein>
<name>A0A927EV03_9ACTN</name>
<organism evidence="3 4">
    <name type="scientific">Streptomyces chumphonensis</name>
    <dbReference type="NCBI Taxonomy" id="1214925"/>
    <lineage>
        <taxon>Bacteria</taxon>
        <taxon>Bacillati</taxon>
        <taxon>Actinomycetota</taxon>
        <taxon>Actinomycetes</taxon>
        <taxon>Kitasatosporales</taxon>
        <taxon>Streptomycetaceae</taxon>
        <taxon>Streptomyces</taxon>
    </lineage>
</organism>
<dbReference type="RefSeq" id="WP_191207344.1">
    <property type="nucleotide sequence ID" value="NZ_BAABKL010000025.1"/>
</dbReference>
<dbReference type="InterPro" id="IPR000073">
    <property type="entry name" value="AB_hydrolase_1"/>
</dbReference>
<evidence type="ECO:0000256" key="1">
    <source>
        <dbReference type="SAM" id="SignalP"/>
    </source>
</evidence>
<gene>
    <name evidence="3" type="ORF">IF129_00360</name>
</gene>
<keyword evidence="4" id="KW-1185">Reference proteome</keyword>
<reference evidence="3" key="1">
    <citation type="submission" date="2020-09" db="EMBL/GenBank/DDBJ databases">
        <title>Secondary metabolite and genome analysis of marine Streptomyces chumphonensis KK1-2T.</title>
        <authorList>
            <person name="Phongsopitanun W."/>
            <person name="Kanchanasin P."/>
            <person name="Pittayakhajonwut P."/>
            <person name="Suwanborirux K."/>
            <person name="Tanasupawat S."/>
        </authorList>
    </citation>
    <scope>NUCLEOTIDE SEQUENCE</scope>
    <source>
        <strain evidence="3">KK1-2</strain>
    </source>
</reference>
<comment type="caution">
    <text evidence="3">The sequence shown here is derived from an EMBL/GenBank/DDBJ whole genome shotgun (WGS) entry which is preliminary data.</text>
</comment>
<dbReference type="Pfam" id="PF00561">
    <property type="entry name" value="Abhydrolase_1"/>
    <property type="match status" value="1"/>
</dbReference>
<evidence type="ECO:0000313" key="3">
    <source>
        <dbReference type="EMBL" id="MBD3930025.1"/>
    </source>
</evidence>
<dbReference type="GO" id="GO:0016787">
    <property type="term" value="F:hydrolase activity"/>
    <property type="evidence" value="ECO:0007669"/>
    <property type="project" value="UniProtKB-KW"/>
</dbReference>
<dbReference type="Gene3D" id="3.40.50.1820">
    <property type="entry name" value="alpha/beta hydrolase"/>
    <property type="match status" value="1"/>
</dbReference>
<keyword evidence="1" id="KW-0732">Signal</keyword>
<dbReference type="EMBL" id="JACXYU010000001">
    <property type="protein sequence ID" value="MBD3930025.1"/>
    <property type="molecule type" value="Genomic_DNA"/>
</dbReference>
<accession>A0A927EV03</accession>
<sequence>MRPTAAAAVAASTTVLGAGAAVAAGRYAAGAALRPNAGGLPPGFDGPPLTVHGTAAGQVTLTRSLDSLLPGIYGLTGRGCHAVVGNVLETPRPGGHVDGGSPDTVVRRLVRVTRGALRPGTRVRLTPQVYSGSPHDALGLDCQDVLVPGELGPLPAWYLPGPRETWVIAVHGLGTTRDHPLVVLPLLHRMQFPVLSLGYRGDPGAPAPRDGANHFGDAEWRDLDAALRYAVGRGAARIVLIGWSTGATMALYAAARSALRAHVAGLVLDSPVLDWRTTVRALAGRRVPRALLPLAVRAAETRTEGAPERLADATDPERLTEPVLILHGPGDRVASWGDSIDYAAARPDLVTVREVLRGRHGGAWNADPMGCEEALRRFLTPLM</sequence>
<dbReference type="Proteomes" id="UP000632289">
    <property type="component" value="Unassembled WGS sequence"/>
</dbReference>
<feature type="domain" description="AB hydrolase-1" evidence="2">
    <location>
        <begin position="166"/>
        <end position="281"/>
    </location>
</feature>
<keyword evidence="3" id="KW-0378">Hydrolase</keyword>
<feature type="signal peptide" evidence="1">
    <location>
        <begin position="1"/>
        <end position="23"/>
    </location>
</feature>
<dbReference type="SUPFAM" id="SSF53474">
    <property type="entry name" value="alpha/beta-Hydrolases"/>
    <property type="match status" value="1"/>
</dbReference>
<proteinExistence type="predicted"/>
<evidence type="ECO:0000259" key="2">
    <source>
        <dbReference type="Pfam" id="PF00561"/>
    </source>
</evidence>
<dbReference type="InterPro" id="IPR029058">
    <property type="entry name" value="AB_hydrolase_fold"/>
</dbReference>
<evidence type="ECO:0000313" key="4">
    <source>
        <dbReference type="Proteomes" id="UP000632289"/>
    </source>
</evidence>
<dbReference type="AlphaFoldDB" id="A0A927EV03"/>